<feature type="transmembrane region" description="Helical" evidence="1">
    <location>
        <begin position="54"/>
        <end position="76"/>
    </location>
</feature>
<keyword evidence="2" id="KW-0150">Chloroplast</keyword>
<gene>
    <name evidence="2" type="primary">orf162</name>
</gene>
<evidence type="ECO:0000256" key="1">
    <source>
        <dbReference type="SAM" id="Phobius"/>
    </source>
</evidence>
<proteinExistence type="predicted"/>
<reference evidence="2" key="1">
    <citation type="submission" date="2018-07" db="EMBL/GenBank/DDBJ databases">
        <authorList>
            <person name="Quirk P.G."/>
            <person name="Krulwich T.A."/>
        </authorList>
    </citation>
    <scope>NUCLEOTIDE SEQUENCE</scope>
</reference>
<geneLocation type="chloroplast" evidence="2"/>
<evidence type="ECO:0000313" key="2">
    <source>
        <dbReference type="EMBL" id="AYC64753.1"/>
    </source>
</evidence>
<feature type="transmembrane region" description="Helical" evidence="1">
    <location>
        <begin position="140"/>
        <end position="159"/>
    </location>
</feature>
<dbReference type="AlphaFoldDB" id="A0A386AZB3"/>
<accession>A0A386AZB3</accession>
<sequence length="161" mass="18124">MLDNWLNSNKTNKLSQRNRNLIKSAASLAALLISLEITKYLVKNIANRWNRTLLAIFVPILKLLLSLGFCLDSIYVSVNGVSYLYKSILVNNLLVKLQVFVNGPYAPPLVLFTEKLLKCHLISFFAGYGFHFLKTKNQPTVFKISDIILSLGGVLAVVYNF</sequence>
<dbReference type="EMBL" id="MH591102">
    <property type="protein sequence ID" value="AYC64753.1"/>
    <property type="molecule type" value="Genomic_DNA"/>
</dbReference>
<protein>
    <submittedName>
        <fullName evidence="2">Uncharacterized protein</fullName>
    </submittedName>
</protein>
<keyword evidence="1" id="KW-0472">Membrane</keyword>
<reference evidence="2" key="2">
    <citation type="journal article" date="2019" name="Mol. Phylogenet. Evol.">
        <title>Reassessment of the classification of bryopsidales (chlorophyta) based on chloroplast phylogenomic analyses.</title>
        <authorList>
            <person name="Cremen M.C."/>
            <person name="Leliaert F."/>
            <person name="West J."/>
            <person name="Lam D.W."/>
            <person name="Shimada S."/>
            <person name="Lopez-Bautista J.M."/>
            <person name="Verbruggen H."/>
        </authorList>
    </citation>
    <scope>NUCLEOTIDE SEQUENCE</scope>
</reference>
<keyword evidence="2" id="KW-0934">Plastid</keyword>
<name>A0A386AZB3_9CHLO</name>
<keyword evidence="1" id="KW-1133">Transmembrane helix</keyword>
<keyword evidence="1" id="KW-0812">Transmembrane</keyword>
<organism evidence="2">
    <name type="scientific">Boodleopsis sp. FL1161</name>
    <dbReference type="NCBI Taxonomy" id="2364084"/>
    <lineage>
        <taxon>Eukaryota</taxon>
        <taxon>Viridiplantae</taxon>
        <taxon>Chlorophyta</taxon>
        <taxon>core chlorophytes</taxon>
        <taxon>Ulvophyceae</taxon>
        <taxon>TCBD clade</taxon>
        <taxon>Bryopsidales</taxon>
        <taxon>Halimedineae</taxon>
        <taxon>Halimedaceae</taxon>
        <taxon>Rhipileae</taxon>
        <taxon>Boodleopsis</taxon>
    </lineage>
</organism>